<evidence type="ECO:0000256" key="1">
    <source>
        <dbReference type="ARBA" id="ARBA00023015"/>
    </source>
</evidence>
<dbReference type="PROSITE" id="PS50977">
    <property type="entry name" value="HTH_TETR_2"/>
    <property type="match status" value="1"/>
</dbReference>
<keyword evidence="1" id="KW-0805">Transcription regulation</keyword>
<protein>
    <submittedName>
        <fullName evidence="6">AcrR family transcriptional regulator</fullName>
    </submittedName>
</protein>
<dbReference type="InterPro" id="IPR001647">
    <property type="entry name" value="HTH_TetR"/>
</dbReference>
<dbReference type="Proteomes" id="UP000585272">
    <property type="component" value="Unassembled WGS sequence"/>
</dbReference>
<comment type="caution">
    <text evidence="6">The sequence shown here is derived from an EMBL/GenBank/DDBJ whole genome shotgun (WGS) entry which is preliminary data.</text>
</comment>
<evidence type="ECO:0000259" key="5">
    <source>
        <dbReference type="PROSITE" id="PS50977"/>
    </source>
</evidence>
<keyword evidence="2 4" id="KW-0238">DNA-binding</keyword>
<dbReference type="PANTHER" id="PTHR30055">
    <property type="entry name" value="HTH-TYPE TRANSCRIPTIONAL REGULATOR RUTR"/>
    <property type="match status" value="1"/>
</dbReference>
<evidence type="ECO:0000313" key="7">
    <source>
        <dbReference type="Proteomes" id="UP000585272"/>
    </source>
</evidence>
<dbReference type="AlphaFoldDB" id="A0A840IMI9"/>
<dbReference type="GO" id="GO:0000976">
    <property type="term" value="F:transcription cis-regulatory region binding"/>
    <property type="evidence" value="ECO:0007669"/>
    <property type="project" value="TreeGrafter"/>
</dbReference>
<dbReference type="PANTHER" id="PTHR30055:SF238">
    <property type="entry name" value="MYCOFACTOCIN BIOSYNTHESIS TRANSCRIPTIONAL REGULATOR MFTR-RELATED"/>
    <property type="match status" value="1"/>
</dbReference>
<organism evidence="6 7">
    <name type="scientific">Conexibacter arvalis</name>
    <dbReference type="NCBI Taxonomy" id="912552"/>
    <lineage>
        <taxon>Bacteria</taxon>
        <taxon>Bacillati</taxon>
        <taxon>Actinomycetota</taxon>
        <taxon>Thermoleophilia</taxon>
        <taxon>Solirubrobacterales</taxon>
        <taxon>Conexibacteraceae</taxon>
        <taxon>Conexibacter</taxon>
    </lineage>
</organism>
<dbReference type="SUPFAM" id="SSF46689">
    <property type="entry name" value="Homeodomain-like"/>
    <property type="match status" value="1"/>
</dbReference>
<dbReference type="GO" id="GO:0003700">
    <property type="term" value="F:DNA-binding transcription factor activity"/>
    <property type="evidence" value="ECO:0007669"/>
    <property type="project" value="TreeGrafter"/>
</dbReference>
<dbReference type="InterPro" id="IPR050109">
    <property type="entry name" value="HTH-type_TetR-like_transc_reg"/>
</dbReference>
<reference evidence="6 7" key="1">
    <citation type="submission" date="2020-08" db="EMBL/GenBank/DDBJ databases">
        <title>Genomic Encyclopedia of Archaeal and Bacterial Type Strains, Phase II (KMG-II): from individual species to whole genera.</title>
        <authorList>
            <person name="Goeker M."/>
        </authorList>
    </citation>
    <scope>NUCLEOTIDE SEQUENCE [LARGE SCALE GENOMIC DNA]</scope>
    <source>
        <strain evidence="6 7">DSM 23288</strain>
    </source>
</reference>
<dbReference type="Gene3D" id="1.10.357.10">
    <property type="entry name" value="Tetracycline Repressor, domain 2"/>
    <property type="match status" value="1"/>
</dbReference>
<sequence>MPTGVPIRDVREQLFDAAGRVLRRDGPDALTSRAVTIEAGLAKGILHRHFADFDTFLASLVLTRIELLDHRSEELRSYAGSRGIADNLVAALTTSLDPDSLAIVGLVMSRRDLLARLRLTTPTGVPLLAEATRMIAAYLTAERGLGRITPKADVDQLALVLVGAAHLLLAGRERAPQASEVRQLVVTVIGGAMQEERDAVSFPASH</sequence>
<feature type="domain" description="HTH tetR-type" evidence="5">
    <location>
        <begin position="8"/>
        <end position="68"/>
    </location>
</feature>
<evidence type="ECO:0000256" key="3">
    <source>
        <dbReference type="ARBA" id="ARBA00023163"/>
    </source>
</evidence>
<keyword evidence="3" id="KW-0804">Transcription</keyword>
<feature type="DNA-binding region" description="H-T-H motif" evidence="4">
    <location>
        <begin position="31"/>
        <end position="50"/>
    </location>
</feature>
<dbReference type="EMBL" id="JACHNU010000013">
    <property type="protein sequence ID" value="MBB4665214.1"/>
    <property type="molecule type" value="Genomic_DNA"/>
</dbReference>
<evidence type="ECO:0000256" key="2">
    <source>
        <dbReference type="ARBA" id="ARBA00023125"/>
    </source>
</evidence>
<evidence type="ECO:0000313" key="6">
    <source>
        <dbReference type="EMBL" id="MBB4665214.1"/>
    </source>
</evidence>
<dbReference type="InterPro" id="IPR009057">
    <property type="entry name" value="Homeodomain-like_sf"/>
</dbReference>
<dbReference type="Pfam" id="PF00440">
    <property type="entry name" value="TetR_N"/>
    <property type="match status" value="1"/>
</dbReference>
<keyword evidence="7" id="KW-1185">Reference proteome</keyword>
<evidence type="ECO:0000256" key="4">
    <source>
        <dbReference type="PROSITE-ProRule" id="PRU00335"/>
    </source>
</evidence>
<accession>A0A840IMI9</accession>
<name>A0A840IMI9_9ACTN</name>
<proteinExistence type="predicted"/>
<gene>
    <name evidence="6" type="ORF">BDZ31_004836</name>
</gene>